<evidence type="ECO:0000256" key="3">
    <source>
        <dbReference type="ARBA" id="ARBA00016961"/>
    </source>
</evidence>
<protein>
    <recommendedName>
        <fullName evidence="3 14">Dihydrolipoyl dehydrogenase</fullName>
        <ecNumber evidence="2 14">1.8.1.4</ecNumber>
    </recommendedName>
</protein>
<dbReference type="SUPFAM" id="SSF55424">
    <property type="entry name" value="FAD/NAD-linked reductases, dimerisation (C-terminal) domain"/>
    <property type="match status" value="1"/>
</dbReference>
<dbReference type="AlphaFoldDB" id="A0A1I5G5S0"/>
<keyword evidence="5 12" id="KW-0274">FAD</keyword>
<keyword evidence="7 12" id="KW-0520">NAD</keyword>
<evidence type="ECO:0000256" key="12">
    <source>
        <dbReference type="PIRSR" id="PIRSR000350-3"/>
    </source>
</evidence>
<dbReference type="InterPro" id="IPR050151">
    <property type="entry name" value="Class-I_Pyr_Nuc-Dis_Oxidored"/>
</dbReference>
<comment type="similarity">
    <text evidence="1 14">Belongs to the class-I pyridine nucleotide-disulfide oxidoreductase family.</text>
</comment>
<feature type="binding site" evidence="12">
    <location>
        <position position="55"/>
    </location>
    <ligand>
        <name>FAD</name>
        <dbReference type="ChEBI" id="CHEBI:57692"/>
    </ligand>
</feature>
<evidence type="ECO:0000256" key="7">
    <source>
        <dbReference type="ARBA" id="ARBA00023027"/>
    </source>
</evidence>
<dbReference type="PRINTS" id="PR00368">
    <property type="entry name" value="FADPNR"/>
</dbReference>
<dbReference type="Proteomes" id="UP000198806">
    <property type="component" value="Unassembled WGS sequence"/>
</dbReference>
<evidence type="ECO:0000256" key="5">
    <source>
        <dbReference type="ARBA" id="ARBA00022827"/>
    </source>
</evidence>
<dbReference type="SUPFAM" id="SSF51905">
    <property type="entry name" value="FAD/NAD(P)-binding domain"/>
    <property type="match status" value="1"/>
</dbReference>
<dbReference type="STRING" id="1527.SAMN04489757_11777"/>
<dbReference type="GO" id="GO:0006103">
    <property type="term" value="P:2-oxoglutarate metabolic process"/>
    <property type="evidence" value="ECO:0007669"/>
    <property type="project" value="TreeGrafter"/>
</dbReference>
<keyword evidence="18" id="KW-1185">Reference proteome</keyword>
<name>A0A1I5G5S0_9FIRM</name>
<gene>
    <name evidence="17" type="ORF">SAMN04489757_11777</name>
</gene>
<feature type="binding site" evidence="12">
    <location>
        <position position="321"/>
    </location>
    <ligand>
        <name>FAD</name>
        <dbReference type="ChEBI" id="CHEBI:57692"/>
    </ligand>
</feature>
<dbReference type="InterPro" id="IPR012999">
    <property type="entry name" value="Pyr_OxRdtase_I_AS"/>
</dbReference>
<comment type="miscellaneous">
    <text evidence="14">The active site is a redox-active disulfide bond.</text>
</comment>
<feature type="binding site" evidence="12">
    <location>
        <position position="215"/>
    </location>
    <ligand>
        <name>NAD(+)</name>
        <dbReference type="ChEBI" id="CHEBI:57540"/>
    </ligand>
</feature>
<feature type="disulfide bond" description="Redox-active" evidence="13">
    <location>
        <begin position="46"/>
        <end position="51"/>
    </location>
</feature>
<reference evidence="17 18" key="1">
    <citation type="submission" date="2016-10" db="EMBL/GenBank/DDBJ databases">
        <authorList>
            <person name="de Groot N.N."/>
        </authorList>
    </citation>
    <scope>NUCLEOTIDE SEQUENCE [LARGE SCALE GENOMIC DNA]</scope>
    <source>
        <strain evidence="17 18">DSM 1283</strain>
    </source>
</reference>
<feature type="active site" description="Proton acceptor" evidence="11">
    <location>
        <position position="453"/>
    </location>
</feature>
<dbReference type="InterPro" id="IPR006258">
    <property type="entry name" value="Lipoamide_DH"/>
</dbReference>
<feature type="binding site" evidence="12">
    <location>
        <begin position="192"/>
        <end position="199"/>
    </location>
    <ligand>
        <name>NAD(+)</name>
        <dbReference type="ChEBI" id="CHEBI:57540"/>
    </ligand>
</feature>
<dbReference type="PANTHER" id="PTHR22912">
    <property type="entry name" value="DISULFIDE OXIDOREDUCTASE"/>
    <property type="match status" value="1"/>
</dbReference>
<evidence type="ECO:0000256" key="14">
    <source>
        <dbReference type="RuleBase" id="RU003692"/>
    </source>
</evidence>
<evidence type="ECO:0000256" key="8">
    <source>
        <dbReference type="ARBA" id="ARBA00023157"/>
    </source>
</evidence>
<evidence type="ECO:0000256" key="6">
    <source>
        <dbReference type="ARBA" id="ARBA00023002"/>
    </source>
</evidence>
<evidence type="ECO:0000259" key="16">
    <source>
        <dbReference type="Pfam" id="PF07992"/>
    </source>
</evidence>
<evidence type="ECO:0000256" key="9">
    <source>
        <dbReference type="ARBA" id="ARBA00023284"/>
    </source>
</evidence>
<dbReference type="InterPro" id="IPR023753">
    <property type="entry name" value="FAD/NAD-binding_dom"/>
</dbReference>
<evidence type="ECO:0000256" key="4">
    <source>
        <dbReference type="ARBA" id="ARBA00022630"/>
    </source>
</evidence>
<feature type="binding site" evidence="12">
    <location>
        <position position="281"/>
    </location>
    <ligand>
        <name>NAD(+)</name>
        <dbReference type="ChEBI" id="CHEBI:57540"/>
    </ligand>
</feature>
<dbReference type="EC" id="1.8.1.4" evidence="2 14"/>
<feature type="domain" description="Pyridine nucleotide-disulphide oxidoreductase dimerisation" evidence="15">
    <location>
        <begin position="355"/>
        <end position="463"/>
    </location>
</feature>
<evidence type="ECO:0000256" key="10">
    <source>
        <dbReference type="ARBA" id="ARBA00049187"/>
    </source>
</evidence>
<dbReference type="Pfam" id="PF02852">
    <property type="entry name" value="Pyr_redox_dim"/>
    <property type="match status" value="1"/>
</dbReference>
<dbReference type="GO" id="GO:0050660">
    <property type="term" value="F:flavin adenine dinucleotide binding"/>
    <property type="evidence" value="ECO:0007669"/>
    <property type="project" value="InterPro"/>
</dbReference>
<dbReference type="RefSeq" id="WP_242960971.1">
    <property type="nucleotide sequence ID" value="NZ_BAABFM010000001.1"/>
</dbReference>
<dbReference type="InterPro" id="IPR001100">
    <property type="entry name" value="Pyr_nuc-diS_OxRdtase"/>
</dbReference>
<dbReference type="InterPro" id="IPR036188">
    <property type="entry name" value="FAD/NAD-bd_sf"/>
</dbReference>
<dbReference type="GO" id="GO:0005737">
    <property type="term" value="C:cytoplasm"/>
    <property type="evidence" value="ECO:0007669"/>
    <property type="project" value="UniProtKB-ARBA"/>
</dbReference>
<keyword evidence="12" id="KW-0547">Nucleotide-binding</keyword>
<feature type="binding site" evidence="12">
    <location>
        <begin position="154"/>
        <end position="156"/>
    </location>
    <ligand>
        <name>FAD</name>
        <dbReference type="ChEBI" id="CHEBI:57692"/>
    </ligand>
</feature>
<dbReference type="InterPro" id="IPR004099">
    <property type="entry name" value="Pyr_nucl-diS_OxRdtase_dimer"/>
</dbReference>
<comment type="catalytic activity">
    <reaction evidence="10 14">
        <text>N(6)-[(R)-dihydrolipoyl]-L-lysyl-[protein] + NAD(+) = N(6)-[(R)-lipoyl]-L-lysyl-[protein] + NADH + H(+)</text>
        <dbReference type="Rhea" id="RHEA:15045"/>
        <dbReference type="Rhea" id="RHEA-COMP:10474"/>
        <dbReference type="Rhea" id="RHEA-COMP:10475"/>
        <dbReference type="ChEBI" id="CHEBI:15378"/>
        <dbReference type="ChEBI" id="CHEBI:57540"/>
        <dbReference type="ChEBI" id="CHEBI:57945"/>
        <dbReference type="ChEBI" id="CHEBI:83099"/>
        <dbReference type="ChEBI" id="CHEBI:83100"/>
        <dbReference type="EC" id="1.8.1.4"/>
    </reaction>
</comment>
<feature type="domain" description="FAD/NAD(P)-binding" evidence="16">
    <location>
        <begin position="9"/>
        <end position="336"/>
    </location>
</feature>
<dbReference type="Pfam" id="PF07992">
    <property type="entry name" value="Pyr_redox_2"/>
    <property type="match status" value="1"/>
</dbReference>
<dbReference type="PRINTS" id="PR00411">
    <property type="entry name" value="PNDRDTASEI"/>
</dbReference>
<dbReference type="NCBIfam" id="TIGR01350">
    <property type="entry name" value="lipoamide_DH"/>
    <property type="match status" value="1"/>
</dbReference>
<dbReference type="Gene3D" id="3.50.50.60">
    <property type="entry name" value="FAD/NAD(P)-binding domain"/>
    <property type="match status" value="2"/>
</dbReference>
<keyword evidence="9 14" id="KW-0676">Redox-active center</keyword>
<proteinExistence type="inferred from homology"/>
<keyword evidence="6 14" id="KW-0560">Oxidoreductase</keyword>
<sequence>MGADMNEHFDLIIIGSGPGGYVAAIKASQLGKKTAIIENRELGGTCLNRGCIPTKTFMHSSRLFYEARNLQEAGIEIDGLHLDMNRIQERKEEIVSRIRKGIKSLLDANKITVIPGTATIMDSHRVRVIKNWAEEQDTEQEPRELSGDNILIATGSKPFLPPIEGIEQEHIVTSDQLLSTNELPYHKLLIIGGGVIGVEFASIYQEFGCQVEIIEAMDRILPSMDKEISQSVAMSLKKKGVKIHAKSVVKKISKRDQLLCEYEDSTGVHLTQAEGILVAVGRKANTEGLFQPDFSLEMEGDKIKVNENFETSKEHIYAIGDVIKGVQLAHAASAQGIRAVENMYGVKQSIELSAIPSCIYTNPEIASVGLTEEEAKEKGYIVKTGKYPMLGNSKTVLSADERGYIKVVCDSSNNKILGAQIICTRATDMIGEFTTAIVNGLTTEDLGRVIRPHPTYGEAITEAIEDVDNMAIHIMPKGKKQI</sequence>
<evidence type="ECO:0000256" key="1">
    <source>
        <dbReference type="ARBA" id="ARBA00007532"/>
    </source>
</evidence>
<dbReference type="PROSITE" id="PS00076">
    <property type="entry name" value="PYRIDINE_REDOX_1"/>
    <property type="match status" value="1"/>
</dbReference>
<comment type="cofactor">
    <cofactor evidence="12 14">
        <name>FAD</name>
        <dbReference type="ChEBI" id="CHEBI:57692"/>
    </cofactor>
    <text evidence="12 14">Binds 1 FAD per subunit.</text>
</comment>
<accession>A0A1I5G5S0</accession>
<dbReference type="FunFam" id="3.30.390.30:FF:000001">
    <property type="entry name" value="Dihydrolipoyl dehydrogenase"/>
    <property type="match status" value="1"/>
</dbReference>
<dbReference type="PANTHER" id="PTHR22912:SF151">
    <property type="entry name" value="DIHYDROLIPOYL DEHYDROGENASE, MITOCHONDRIAL"/>
    <property type="match status" value="1"/>
</dbReference>
<dbReference type="EMBL" id="FOWD01000017">
    <property type="protein sequence ID" value="SFO31183.1"/>
    <property type="molecule type" value="Genomic_DNA"/>
</dbReference>
<evidence type="ECO:0000313" key="18">
    <source>
        <dbReference type="Proteomes" id="UP000198806"/>
    </source>
</evidence>
<dbReference type="GO" id="GO:0004148">
    <property type="term" value="F:dihydrolipoyl dehydrogenase (NADH) activity"/>
    <property type="evidence" value="ECO:0007669"/>
    <property type="project" value="UniProtKB-EC"/>
</dbReference>
<dbReference type="InterPro" id="IPR016156">
    <property type="entry name" value="FAD/NAD-linked_Rdtase_dimer_sf"/>
</dbReference>
<dbReference type="Gene3D" id="3.30.390.30">
    <property type="match status" value="1"/>
</dbReference>
<evidence type="ECO:0000313" key="17">
    <source>
        <dbReference type="EMBL" id="SFO31183.1"/>
    </source>
</evidence>
<evidence type="ECO:0000256" key="11">
    <source>
        <dbReference type="PIRSR" id="PIRSR000350-2"/>
    </source>
</evidence>
<evidence type="ECO:0000256" key="13">
    <source>
        <dbReference type="PIRSR" id="PIRSR000350-4"/>
    </source>
</evidence>
<evidence type="ECO:0000259" key="15">
    <source>
        <dbReference type="Pfam" id="PF02852"/>
    </source>
</evidence>
<keyword evidence="8" id="KW-1015">Disulfide bond</keyword>
<evidence type="ECO:0000256" key="2">
    <source>
        <dbReference type="ARBA" id="ARBA00012608"/>
    </source>
</evidence>
<organism evidence="17 18">
    <name type="scientific">Anaerocolumna aminovalerica</name>
    <dbReference type="NCBI Taxonomy" id="1527"/>
    <lineage>
        <taxon>Bacteria</taxon>
        <taxon>Bacillati</taxon>
        <taxon>Bacillota</taxon>
        <taxon>Clostridia</taxon>
        <taxon>Lachnospirales</taxon>
        <taxon>Lachnospiraceae</taxon>
        <taxon>Anaerocolumna</taxon>
    </lineage>
</organism>
<keyword evidence="4 14" id="KW-0285">Flavoprotein</keyword>
<dbReference type="PIRSF" id="PIRSF000350">
    <property type="entry name" value="Mercury_reductase_MerA"/>
    <property type="match status" value="1"/>
</dbReference>